<protein>
    <recommendedName>
        <fullName evidence="4">MAP7 domain-containing protein</fullName>
    </recommendedName>
</protein>
<comment type="caution">
    <text evidence="2">The sequence shown here is derived from an EMBL/GenBank/DDBJ whole genome shotgun (WGS) entry which is preliminary data.</text>
</comment>
<feature type="compositionally biased region" description="Basic and acidic residues" evidence="1">
    <location>
        <begin position="99"/>
        <end position="132"/>
    </location>
</feature>
<reference evidence="2 3" key="1">
    <citation type="submission" date="2017-06" db="EMBL/GenBank/DDBJ databases">
        <title>A platform for efficient transgenesis in Macrostomum lignano, a flatworm model organism for stem cell research.</title>
        <authorList>
            <person name="Berezikov E."/>
        </authorList>
    </citation>
    <scope>NUCLEOTIDE SEQUENCE [LARGE SCALE GENOMIC DNA]</scope>
    <source>
        <strain evidence="2">DV1</strain>
        <tissue evidence="2">Whole organism</tissue>
    </source>
</reference>
<feature type="compositionally biased region" description="Polar residues" evidence="1">
    <location>
        <begin position="1"/>
        <end position="10"/>
    </location>
</feature>
<dbReference type="EMBL" id="NIVC01002690">
    <property type="protein sequence ID" value="PAA55902.1"/>
    <property type="molecule type" value="Genomic_DNA"/>
</dbReference>
<feature type="region of interest" description="Disordered" evidence="1">
    <location>
        <begin position="148"/>
        <end position="395"/>
    </location>
</feature>
<dbReference type="Proteomes" id="UP000215902">
    <property type="component" value="Unassembled WGS sequence"/>
</dbReference>
<evidence type="ECO:0000313" key="3">
    <source>
        <dbReference type="Proteomes" id="UP000215902"/>
    </source>
</evidence>
<organism evidence="2 3">
    <name type="scientific">Macrostomum lignano</name>
    <dbReference type="NCBI Taxonomy" id="282301"/>
    <lineage>
        <taxon>Eukaryota</taxon>
        <taxon>Metazoa</taxon>
        <taxon>Spiralia</taxon>
        <taxon>Lophotrochozoa</taxon>
        <taxon>Platyhelminthes</taxon>
        <taxon>Rhabditophora</taxon>
        <taxon>Macrostomorpha</taxon>
        <taxon>Macrostomida</taxon>
        <taxon>Macrostomidae</taxon>
        <taxon>Macrostomum</taxon>
    </lineage>
</organism>
<feature type="compositionally biased region" description="Low complexity" evidence="1">
    <location>
        <begin position="206"/>
        <end position="221"/>
    </location>
</feature>
<gene>
    <name evidence="2" type="ORF">BOX15_Mlig027624g1</name>
</gene>
<name>A0A267E5G4_9PLAT</name>
<proteinExistence type="predicted"/>
<evidence type="ECO:0000256" key="1">
    <source>
        <dbReference type="SAM" id="MobiDB-lite"/>
    </source>
</evidence>
<feature type="compositionally biased region" description="Low complexity" evidence="1">
    <location>
        <begin position="228"/>
        <end position="260"/>
    </location>
</feature>
<accession>A0A267E5G4</accession>
<evidence type="ECO:0000313" key="2">
    <source>
        <dbReference type="EMBL" id="PAA55902.1"/>
    </source>
</evidence>
<feature type="region of interest" description="Disordered" evidence="1">
    <location>
        <begin position="1"/>
        <end position="132"/>
    </location>
</feature>
<feature type="compositionally biased region" description="Polar residues" evidence="1">
    <location>
        <begin position="267"/>
        <end position="278"/>
    </location>
</feature>
<feature type="compositionally biased region" description="Basic and acidic residues" evidence="1">
    <location>
        <begin position="148"/>
        <end position="167"/>
    </location>
</feature>
<dbReference type="STRING" id="282301.A0A267E5G4"/>
<sequence>MLTVEQQLNGHSPAATDSGQPSPSQSLQQQQQPSEASSSAAGGGGGDGGDKSEDGCDESNADSESRAHKSRDERIRDAKRQYQAERQRRLAELMAAQRQADEIRRRQEAERRKRIEESRRRDAERRRVVEERRRRLEAAEMERRETLLRRLYDRDSRADSARTERRGRSGMAFAFGSSTPRDVFGSMPDISSIGKSGAASDDDAAEAAAAASAATPAAGAASKRRAAKAPPSQSSSALKAISEAPTESASASSDARLLALKGGAQPRGQQQRKSSLLAGSQPPPRRGVSMTDLSMRSKRQSQVSSAGSEVASSPARKSRPPVRPAAGAADSEVKRSKASVGGSEADKKPRPPPPRQSLVENPASTCRTPAWLPPSPSPRMARQSGPRLGSCRRRRRRRLRLLAVAERRPA</sequence>
<feature type="compositionally biased region" description="Polar residues" evidence="1">
    <location>
        <begin position="358"/>
        <end position="367"/>
    </location>
</feature>
<evidence type="ECO:0008006" key="4">
    <source>
        <dbReference type="Google" id="ProtNLM"/>
    </source>
</evidence>
<feature type="compositionally biased region" description="Polar residues" evidence="1">
    <location>
        <begin position="300"/>
        <end position="311"/>
    </location>
</feature>
<feature type="compositionally biased region" description="Basic and acidic residues" evidence="1">
    <location>
        <begin position="63"/>
        <end position="91"/>
    </location>
</feature>
<keyword evidence="3" id="KW-1185">Reference proteome</keyword>
<dbReference type="AlphaFoldDB" id="A0A267E5G4"/>
<feature type="compositionally biased region" description="Low complexity" evidence="1">
    <location>
        <begin position="17"/>
        <end position="40"/>
    </location>
</feature>